<dbReference type="SUPFAM" id="SSF54862">
    <property type="entry name" value="4Fe-4S ferredoxins"/>
    <property type="match status" value="1"/>
</dbReference>
<dbReference type="SMART" id="SM00849">
    <property type="entry name" value="Lactamase_B"/>
    <property type="match status" value="1"/>
</dbReference>
<comment type="caution">
    <text evidence="2">The sequence shown here is derived from an EMBL/GenBank/DDBJ whole genome shotgun (WGS) entry which is preliminary data.</text>
</comment>
<evidence type="ECO:0000259" key="1">
    <source>
        <dbReference type="SMART" id="SM00849"/>
    </source>
</evidence>
<dbReference type="AlphaFoldDB" id="A0AAV1HSK9"/>
<reference evidence="2 3" key="1">
    <citation type="submission" date="2023-10" db="EMBL/GenBank/DDBJ databases">
        <authorList>
            <person name="Maclean D."/>
            <person name="Macfadyen A."/>
        </authorList>
    </citation>
    <scope>NUCLEOTIDE SEQUENCE [LARGE SCALE GENOMIC DNA]</scope>
</reference>
<dbReference type="InterPro" id="IPR036866">
    <property type="entry name" value="RibonucZ/Hydroxyglut_hydro"/>
</dbReference>
<dbReference type="InterPro" id="IPR001279">
    <property type="entry name" value="Metallo-B-lactamas"/>
</dbReference>
<dbReference type="Proteomes" id="UP001314263">
    <property type="component" value="Unassembled WGS sequence"/>
</dbReference>
<dbReference type="Gene3D" id="3.30.70.20">
    <property type="match status" value="1"/>
</dbReference>
<dbReference type="Gene3D" id="3.60.15.10">
    <property type="entry name" value="Ribonuclease Z/Hydroxyacylglutathione hydrolase-like"/>
    <property type="match status" value="1"/>
</dbReference>
<accession>A0AAV1HSK9</accession>
<dbReference type="SUPFAM" id="SSF56281">
    <property type="entry name" value="Metallo-hydrolase/oxidoreductase"/>
    <property type="match status" value="1"/>
</dbReference>
<sequence length="345" mass="38439">MTSALLNSHGTSLNGLPAAVRGGRGRCLSLHVCGAATINKADKQAKRQPREENVGLESKKAFYVDHTCIDCDTCRWIAPQFFGRENEQSAMIQQPEQEEDRVLSFQALVSCPTFSIHARDNAELKEAVAKYPEPVQGAPDVFYCGYNSEKSYGGSAWLIRRDDGNVLVDSPRFDPKLIRNIKALGGIKYIFLTHQDDVADHALWAQEFGAERIIHASECNSHQGTDKCEIKLEGEEPWSFPGSADDLQIIHTPGHTYGHIVLLHQPSKTLFTGDHMSFSREATGAFRFSKVYNFHSVPKQIESIRKLLQYDFLHICPGHGRPGHMKDASHREALINELLASEGAL</sequence>
<dbReference type="PANTHER" id="PTHR42773">
    <property type="entry name" value="METALLO-BETA-LACTAMASE-RELATED"/>
    <property type="match status" value="1"/>
</dbReference>
<protein>
    <recommendedName>
        <fullName evidence="1">Metallo-beta-lactamase domain-containing protein</fullName>
    </recommendedName>
</protein>
<feature type="domain" description="Metallo-beta-lactamase" evidence="1">
    <location>
        <begin position="153"/>
        <end position="319"/>
    </location>
</feature>
<dbReference type="Pfam" id="PF00753">
    <property type="entry name" value="Lactamase_B"/>
    <property type="match status" value="1"/>
</dbReference>
<evidence type="ECO:0000313" key="3">
    <source>
        <dbReference type="Proteomes" id="UP001314263"/>
    </source>
</evidence>
<dbReference type="PANTHER" id="PTHR42773:SF1">
    <property type="entry name" value="METALLO-BETA-LACTAMASE FAMILY PROTEIN"/>
    <property type="match status" value="1"/>
</dbReference>
<organism evidence="2 3">
    <name type="scientific">Coccomyxa viridis</name>
    <dbReference type="NCBI Taxonomy" id="1274662"/>
    <lineage>
        <taxon>Eukaryota</taxon>
        <taxon>Viridiplantae</taxon>
        <taxon>Chlorophyta</taxon>
        <taxon>core chlorophytes</taxon>
        <taxon>Trebouxiophyceae</taxon>
        <taxon>Trebouxiophyceae incertae sedis</taxon>
        <taxon>Coccomyxaceae</taxon>
        <taxon>Coccomyxa</taxon>
    </lineage>
</organism>
<keyword evidence="3" id="KW-1185">Reference proteome</keyword>
<evidence type="ECO:0000313" key="2">
    <source>
        <dbReference type="EMBL" id="CAK0738558.1"/>
    </source>
</evidence>
<proteinExistence type="predicted"/>
<dbReference type="CDD" id="cd07727">
    <property type="entry name" value="YmaE-like_MBL-fold"/>
    <property type="match status" value="1"/>
</dbReference>
<gene>
    <name evidence="2" type="ORF">CVIRNUC_001060</name>
</gene>
<dbReference type="EMBL" id="CAUYUE010000002">
    <property type="protein sequence ID" value="CAK0738558.1"/>
    <property type="molecule type" value="Genomic_DNA"/>
</dbReference>
<name>A0AAV1HSK9_9CHLO</name>
<dbReference type="Pfam" id="PF13370">
    <property type="entry name" value="Fer4_13"/>
    <property type="match status" value="1"/>
</dbReference>